<dbReference type="SUPFAM" id="SSF52833">
    <property type="entry name" value="Thioredoxin-like"/>
    <property type="match status" value="1"/>
</dbReference>
<dbReference type="Gene3D" id="3.10.20.90">
    <property type="entry name" value="Phosphatidylinositol 3-kinase Catalytic Subunit, Chain A, domain 1"/>
    <property type="match status" value="1"/>
</dbReference>
<evidence type="ECO:0000259" key="3">
    <source>
        <dbReference type="PROSITE" id="PS51352"/>
    </source>
</evidence>
<dbReference type="InterPro" id="IPR036249">
    <property type="entry name" value="Thioredoxin-like_sf"/>
</dbReference>
<dbReference type="OMA" id="EFICAIR"/>
<evidence type="ECO:0000313" key="5">
    <source>
        <dbReference type="Proteomes" id="UP000054937"/>
    </source>
</evidence>
<dbReference type="PANTHER" id="PTHR43601:SF3">
    <property type="entry name" value="THIOREDOXIN, MITOCHONDRIAL"/>
    <property type="match status" value="1"/>
</dbReference>
<evidence type="ECO:0000313" key="4">
    <source>
        <dbReference type="EMBL" id="KRX10754.1"/>
    </source>
</evidence>
<dbReference type="InParanoid" id="A0A0V0R8I4"/>
<reference evidence="4 5" key="1">
    <citation type="journal article" date="2015" name="Sci. Rep.">
        <title>Genome of the facultative scuticociliatosis pathogen Pseudocohnilembus persalinus provides insight into its virulence through horizontal gene transfer.</title>
        <authorList>
            <person name="Xiong J."/>
            <person name="Wang G."/>
            <person name="Cheng J."/>
            <person name="Tian M."/>
            <person name="Pan X."/>
            <person name="Warren A."/>
            <person name="Jiang C."/>
            <person name="Yuan D."/>
            <person name="Miao W."/>
        </authorList>
    </citation>
    <scope>NUCLEOTIDE SEQUENCE [LARGE SCALE GENOMIC DNA]</scope>
    <source>
        <strain evidence="4">36N120E</strain>
    </source>
</reference>
<comment type="caution">
    <text evidence="4">The sequence shown here is derived from an EMBL/GenBank/DDBJ whole genome shotgun (WGS) entry which is preliminary data.</text>
</comment>
<name>A0A0V0R8I4_PSEPJ</name>
<keyword evidence="5" id="KW-1185">Reference proteome</keyword>
<evidence type="ECO:0000259" key="2">
    <source>
        <dbReference type="PROSITE" id="PS50033"/>
    </source>
</evidence>
<dbReference type="InterPro" id="IPR017937">
    <property type="entry name" value="Thioredoxin_CS"/>
</dbReference>
<dbReference type="EMBL" id="LDAU01000020">
    <property type="protein sequence ID" value="KRX10754.1"/>
    <property type="molecule type" value="Genomic_DNA"/>
</dbReference>
<evidence type="ECO:0000256" key="1">
    <source>
        <dbReference type="ARBA" id="ARBA00008987"/>
    </source>
</evidence>
<gene>
    <name evidence="4" type="ORF">PPERSA_04921</name>
</gene>
<accession>A0A0V0R8I4</accession>
<feature type="domain" description="Thioredoxin" evidence="3">
    <location>
        <begin position="1"/>
        <end position="108"/>
    </location>
</feature>
<dbReference type="Pfam" id="PF00789">
    <property type="entry name" value="UBX"/>
    <property type="match status" value="1"/>
</dbReference>
<dbReference type="InterPro" id="IPR013766">
    <property type="entry name" value="Thioredoxin_domain"/>
</dbReference>
<sequence length="219" mass="24397">MAQLIEIDGQQDFEKKVLTQKTPIVVQFYADWCGPCKKLMAHVEQKAKDKEACFKVAKINVDKNKELAGSHQVKGIPAVYLYDKSKIIDQFTGLNVQKMDDYLKKSSVKLTFVGQSVSLGGQQEDIGNDQINVNLNAGQIVVDDSKPKTNVTIRLLDGQQKTVEINTSDKVQSLFNYVKIISGISSFKLLAGFPPKPLQNMDATIEDEDLEDSRVTQSQ</sequence>
<dbReference type="PROSITE" id="PS00194">
    <property type="entry name" value="THIOREDOXIN_1"/>
    <property type="match status" value="1"/>
</dbReference>
<dbReference type="Proteomes" id="UP000054937">
    <property type="component" value="Unassembled WGS sequence"/>
</dbReference>
<dbReference type="SUPFAM" id="SSF54236">
    <property type="entry name" value="Ubiquitin-like"/>
    <property type="match status" value="1"/>
</dbReference>
<protein>
    <submittedName>
        <fullName evidence="4">Thioredoxin-like fold</fullName>
    </submittedName>
</protein>
<dbReference type="PROSITE" id="PS50033">
    <property type="entry name" value="UBX"/>
    <property type="match status" value="1"/>
</dbReference>
<dbReference type="Pfam" id="PF00085">
    <property type="entry name" value="Thioredoxin"/>
    <property type="match status" value="1"/>
</dbReference>
<dbReference type="GO" id="GO:0045454">
    <property type="term" value="P:cell redox homeostasis"/>
    <property type="evidence" value="ECO:0007669"/>
    <property type="project" value="TreeGrafter"/>
</dbReference>
<dbReference type="FunCoup" id="A0A0V0R8I4">
    <property type="interactions" value="161"/>
</dbReference>
<proteinExistence type="inferred from homology"/>
<dbReference type="InterPro" id="IPR029071">
    <property type="entry name" value="Ubiquitin-like_domsf"/>
</dbReference>
<dbReference type="OrthoDB" id="25887at2759"/>
<dbReference type="CDD" id="cd02947">
    <property type="entry name" value="TRX_family"/>
    <property type="match status" value="1"/>
</dbReference>
<feature type="domain" description="UBX" evidence="2">
    <location>
        <begin position="144"/>
        <end position="218"/>
    </location>
</feature>
<dbReference type="Gene3D" id="3.40.30.10">
    <property type="entry name" value="Glutaredoxin"/>
    <property type="match status" value="1"/>
</dbReference>
<organism evidence="4 5">
    <name type="scientific">Pseudocohnilembus persalinus</name>
    <name type="common">Ciliate</name>
    <dbReference type="NCBI Taxonomy" id="266149"/>
    <lineage>
        <taxon>Eukaryota</taxon>
        <taxon>Sar</taxon>
        <taxon>Alveolata</taxon>
        <taxon>Ciliophora</taxon>
        <taxon>Intramacronucleata</taxon>
        <taxon>Oligohymenophorea</taxon>
        <taxon>Scuticociliatia</taxon>
        <taxon>Philasterida</taxon>
        <taxon>Pseudocohnilembidae</taxon>
        <taxon>Pseudocohnilembus</taxon>
    </lineage>
</organism>
<comment type="similarity">
    <text evidence="1">Belongs to the thioredoxin family.</text>
</comment>
<dbReference type="PANTHER" id="PTHR43601">
    <property type="entry name" value="THIOREDOXIN, MITOCHONDRIAL"/>
    <property type="match status" value="1"/>
</dbReference>
<dbReference type="AlphaFoldDB" id="A0A0V0R8I4"/>
<dbReference type="PROSITE" id="PS51352">
    <property type="entry name" value="THIOREDOXIN_2"/>
    <property type="match status" value="1"/>
</dbReference>
<dbReference type="InterPro" id="IPR001012">
    <property type="entry name" value="UBX_dom"/>
</dbReference>